<dbReference type="EMBL" id="JAVHNS010000001">
    <property type="protein sequence ID" value="KAK6362642.1"/>
    <property type="molecule type" value="Genomic_DNA"/>
</dbReference>
<evidence type="ECO:0008006" key="3">
    <source>
        <dbReference type="Google" id="ProtNLM"/>
    </source>
</evidence>
<dbReference type="AlphaFoldDB" id="A0AAV9VLN4"/>
<dbReference type="PANTHER" id="PTHR42085">
    <property type="entry name" value="F-BOX DOMAIN-CONTAINING PROTEIN"/>
    <property type="match status" value="1"/>
</dbReference>
<name>A0AAV9VLN4_9PEZI</name>
<dbReference type="Proteomes" id="UP001373714">
    <property type="component" value="Unassembled WGS sequence"/>
</dbReference>
<proteinExistence type="predicted"/>
<dbReference type="InterPro" id="IPR038883">
    <property type="entry name" value="AN11006-like"/>
</dbReference>
<evidence type="ECO:0000313" key="1">
    <source>
        <dbReference type="EMBL" id="KAK6362642.1"/>
    </source>
</evidence>
<reference evidence="1 2" key="1">
    <citation type="submission" date="2019-10" db="EMBL/GenBank/DDBJ databases">
        <authorList>
            <person name="Palmer J.M."/>
        </authorList>
    </citation>
    <scope>NUCLEOTIDE SEQUENCE [LARGE SCALE GENOMIC DNA]</scope>
    <source>
        <strain evidence="1 2">TWF730</strain>
    </source>
</reference>
<sequence>MTSPFLNIPLEIRNQIYEYLTLFHISPVSNPTNGADYLAKLGALSLDLSVLRVNRQIHDEASSVLYSQNTFPIKIRITGCDLGVGESASIGWSDHFTVRYQTLWEDAQYYYIIGKGACFYTDIHPKSLPPVTRIAGGRIPQIPSPQYRHLIRSIKLAIYDMRLISDSYDPMPNDGINDPHISPTEESCGWRMSVMSVLIPFVQGRLRGIFSHGDTPQLEIHMRPGLLDPARYPDILSKTLVKGREDALGSVASVLKELVYIVWPLTRLPGGFKLEFAHPEAKRLKDITAKALRECNEGHEFNNEQEEELGAIQLPGSCAWAVLRGKLIVVPS</sequence>
<comment type="caution">
    <text evidence="1">The sequence shown here is derived from an EMBL/GenBank/DDBJ whole genome shotgun (WGS) entry which is preliminary data.</text>
</comment>
<evidence type="ECO:0000313" key="2">
    <source>
        <dbReference type="Proteomes" id="UP001373714"/>
    </source>
</evidence>
<keyword evidence="2" id="KW-1185">Reference proteome</keyword>
<gene>
    <name evidence="1" type="ORF">TWF730_000097</name>
</gene>
<dbReference type="PANTHER" id="PTHR42085:SF2">
    <property type="entry name" value="F-BOX DOMAIN-CONTAINING PROTEIN"/>
    <property type="match status" value="1"/>
</dbReference>
<accession>A0AAV9VLN4</accession>
<organism evidence="1 2">
    <name type="scientific">Orbilia blumenaviensis</name>
    <dbReference type="NCBI Taxonomy" id="1796055"/>
    <lineage>
        <taxon>Eukaryota</taxon>
        <taxon>Fungi</taxon>
        <taxon>Dikarya</taxon>
        <taxon>Ascomycota</taxon>
        <taxon>Pezizomycotina</taxon>
        <taxon>Orbiliomycetes</taxon>
        <taxon>Orbiliales</taxon>
        <taxon>Orbiliaceae</taxon>
        <taxon>Orbilia</taxon>
    </lineage>
</organism>
<protein>
    <recommendedName>
        <fullName evidence="3">F-box domain-containing protein</fullName>
    </recommendedName>
</protein>